<accession>A0A6G5ZZP1</accession>
<dbReference type="EMBL" id="MN728682">
    <property type="protein sequence ID" value="QHW12373.1"/>
    <property type="molecule type" value="Genomic_DNA"/>
</dbReference>
<gene>
    <name evidence="2" type="primary">mef(D)-L</name>
    <name evidence="1" type="ORF">0076A_00019</name>
</gene>
<organism evidence="2">
    <name type="scientific">Macrococcoides canis</name>
    <dbReference type="NCBI Taxonomy" id="1855823"/>
    <lineage>
        <taxon>Bacteria</taxon>
        <taxon>Bacillati</taxon>
        <taxon>Bacillota</taxon>
        <taxon>Bacilli</taxon>
        <taxon>Bacillales</taxon>
        <taxon>Staphylococcaceae</taxon>
        <taxon>Macrococcoides</taxon>
    </lineage>
</organism>
<sequence length="9" mass="1134">MTHAMKLRF</sequence>
<evidence type="ECO:0000313" key="1">
    <source>
        <dbReference type="EMBL" id="QHW12306.1"/>
    </source>
</evidence>
<evidence type="ECO:0000313" key="2">
    <source>
        <dbReference type="EMBL" id="QHW12373.1"/>
    </source>
</evidence>
<protein>
    <submittedName>
        <fullName evidence="2">Leader peptide</fullName>
    </submittedName>
</protein>
<dbReference type="EMBL" id="MN728681">
    <property type="protein sequence ID" value="QHW12306.1"/>
    <property type="molecule type" value="Genomic_DNA"/>
</dbReference>
<reference evidence="2" key="1">
    <citation type="journal article" date="2020" name="Antimicrob. Agents Chemother.">
        <title>The novel macrolide resistance genes mef(D), msr(F) and msr(H) are present on resistance islands in Macrococcus canis, Macrococcus caseolyticus and Staphylococcus aureus.</title>
        <authorList>
            <person name="Schwendener S."/>
            <person name="Dona V."/>
            <person name="Perreten V."/>
        </authorList>
    </citation>
    <scope>NUCLEOTIDE SEQUENCE</scope>
    <source>
        <strain evidence="1">Epi0076A</strain>
        <strain evidence="2">SD607</strain>
    </source>
</reference>
<proteinExistence type="predicted"/>
<name>A0A6G5ZZP1_9STAP</name>